<accession>A0A072TQZ6</accession>
<dbReference type="InterPro" id="IPR012337">
    <property type="entry name" value="RNaseH-like_sf"/>
</dbReference>
<dbReference type="CDD" id="cd06222">
    <property type="entry name" value="RNase_H_like"/>
    <property type="match status" value="1"/>
</dbReference>
<dbReference type="InterPro" id="IPR036691">
    <property type="entry name" value="Endo/exonu/phosph_ase_sf"/>
</dbReference>
<dbReference type="Gene3D" id="3.30.420.10">
    <property type="entry name" value="Ribonuclease H-like superfamily/Ribonuclease H"/>
    <property type="match status" value="1"/>
</dbReference>
<dbReference type="HOGENOM" id="CLU_515252_0_0_1"/>
<dbReference type="Pfam" id="PF13456">
    <property type="entry name" value="RVT_3"/>
    <property type="match status" value="1"/>
</dbReference>
<keyword evidence="3" id="KW-0378">Hydrolase</keyword>
<proteinExistence type="predicted"/>
<reference evidence="3 5" key="1">
    <citation type="journal article" date="2011" name="Nature">
        <title>The Medicago genome provides insight into the evolution of rhizobial symbioses.</title>
        <authorList>
            <person name="Young N.D."/>
            <person name="Debelle F."/>
            <person name="Oldroyd G.E."/>
            <person name="Geurts R."/>
            <person name="Cannon S.B."/>
            <person name="Udvardi M.K."/>
            <person name="Benedito V.A."/>
            <person name="Mayer K.F."/>
            <person name="Gouzy J."/>
            <person name="Schoof H."/>
            <person name="Van de Peer Y."/>
            <person name="Proost S."/>
            <person name="Cook D.R."/>
            <person name="Meyers B.C."/>
            <person name="Spannagl M."/>
            <person name="Cheung F."/>
            <person name="De Mita S."/>
            <person name="Krishnakumar V."/>
            <person name="Gundlach H."/>
            <person name="Zhou S."/>
            <person name="Mudge J."/>
            <person name="Bharti A.K."/>
            <person name="Murray J.D."/>
            <person name="Naoumkina M.A."/>
            <person name="Rosen B."/>
            <person name="Silverstein K.A."/>
            <person name="Tang H."/>
            <person name="Rombauts S."/>
            <person name="Zhao P.X."/>
            <person name="Zhou P."/>
            <person name="Barbe V."/>
            <person name="Bardou P."/>
            <person name="Bechner M."/>
            <person name="Bellec A."/>
            <person name="Berger A."/>
            <person name="Berges H."/>
            <person name="Bidwell S."/>
            <person name="Bisseling T."/>
            <person name="Choisne N."/>
            <person name="Couloux A."/>
            <person name="Denny R."/>
            <person name="Deshpande S."/>
            <person name="Dai X."/>
            <person name="Doyle J.J."/>
            <person name="Dudez A.M."/>
            <person name="Farmer A.D."/>
            <person name="Fouteau S."/>
            <person name="Franken C."/>
            <person name="Gibelin C."/>
            <person name="Gish J."/>
            <person name="Goldstein S."/>
            <person name="Gonzalez A.J."/>
            <person name="Green P.J."/>
            <person name="Hallab A."/>
            <person name="Hartog M."/>
            <person name="Hua A."/>
            <person name="Humphray S.J."/>
            <person name="Jeong D.H."/>
            <person name="Jing Y."/>
            <person name="Jocker A."/>
            <person name="Kenton S.M."/>
            <person name="Kim D.J."/>
            <person name="Klee K."/>
            <person name="Lai H."/>
            <person name="Lang C."/>
            <person name="Lin S."/>
            <person name="Macmil S.L."/>
            <person name="Magdelenat G."/>
            <person name="Matthews L."/>
            <person name="McCorrison J."/>
            <person name="Monaghan E.L."/>
            <person name="Mun J.H."/>
            <person name="Najar F.Z."/>
            <person name="Nicholson C."/>
            <person name="Noirot C."/>
            <person name="O'Bleness M."/>
            <person name="Paule C.R."/>
            <person name="Poulain J."/>
            <person name="Prion F."/>
            <person name="Qin B."/>
            <person name="Qu C."/>
            <person name="Retzel E.F."/>
            <person name="Riddle C."/>
            <person name="Sallet E."/>
            <person name="Samain S."/>
            <person name="Samson N."/>
            <person name="Sanders I."/>
            <person name="Saurat O."/>
            <person name="Scarpelli C."/>
            <person name="Schiex T."/>
            <person name="Segurens B."/>
            <person name="Severin A.J."/>
            <person name="Sherrier D.J."/>
            <person name="Shi R."/>
            <person name="Sims S."/>
            <person name="Singer S.R."/>
            <person name="Sinharoy S."/>
            <person name="Sterck L."/>
            <person name="Viollet A."/>
            <person name="Wang B.B."/>
            <person name="Wang K."/>
            <person name="Wang M."/>
            <person name="Wang X."/>
            <person name="Warfsmann J."/>
            <person name="Weissenbach J."/>
            <person name="White D.D."/>
            <person name="White J.D."/>
            <person name="Wiley G.B."/>
            <person name="Wincker P."/>
            <person name="Xing Y."/>
            <person name="Yang L."/>
            <person name="Yao Z."/>
            <person name="Ying F."/>
            <person name="Zhai J."/>
            <person name="Zhou L."/>
            <person name="Zuber A."/>
            <person name="Denarie J."/>
            <person name="Dixon R.A."/>
            <person name="May G.D."/>
            <person name="Schwartz D.C."/>
            <person name="Rogers J."/>
            <person name="Quetier F."/>
            <person name="Town C.D."/>
            <person name="Roe B.A."/>
        </authorList>
    </citation>
    <scope>NUCLEOTIDE SEQUENCE [LARGE SCALE GENOMIC DNA]</scope>
    <source>
        <strain evidence="3">A17</strain>
        <strain evidence="4 5">cv. Jemalong A17</strain>
    </source>
</reference>
<evidence type="ECO:0000313" key="3">
    <source>
        <dbReference type="EMBL" id="KEH19909.1"/>
    </source>
</evidence>
<dbReference type="GO" id="GO:0004523">
    <property type="term" value="F:RNA-DNA hybrid ribonuclease activity"/>
    <property type="evidence" value="ECO:0007669"/>
    <property type="project" value="InterPro"/>
</dbReference>
<reference evidence="3 5" key="2">
    <citation type="journal article" date="2014" name="BMC Genomics">
        <title>An improved genome release (version Mt4.0) for the model legume Medicago truncatula.</title>
        <authorList>
            <person name="Tang H."/>
            <person name="Krishnakumar V."/>
            <person name="Bidwell S."/>
            <person name="Rosen B."/>
            <person name="Chan A."/>
            <person name="Zhou S."/>
            <person name="Gentzbittel L."/>
            <person name="Childs K.L."/>
            <person name="Yandell M."/>
            <person name="Gundlach H."/>
            <person name="Mayer K.F."/>
            <person name="Schwartz D.C."/>
            <person name="Town C.D."/>
        </authorList>
    </citation>
    <scope>GENOME REANNOTATION</scope>
    <source>
        <strain evidence="3">A17</strain>
        <strain evidence="4 5">cv. Jemalong A17</strain>
    </source>
</reference>
<evidence type="ECO:0000313" key="5">
    <source>
        <dbReference type="Proteomes" id="UP000002051"/>
    </source>
</evidence>
<reference evidence="4" key="3">
    <citation type="submission" date="2015-04" db="UniProtKB">
        <authorList>
            <consortium name="EnsemblPlants"/>
        </authorList>
    </citation>
    <scope>IDENTIFICATION</scope>
    <source>
        <strain evidence="4">cv. Jemalong A17</strain>
    </source>
</reference>
<feature type="domain" description="Endonuclease/exonuclease/phosphatase" evidence="1">
    <location>
        <begin position="359"/>
        <end position="497"/>
    </location>
</feature>
<evidence type="ECO:0000259" key="1">
    <source>
        <dbReference type="Pfam" id="PF03372"/>
    </source>
</evidence>
<sequence>MDRLPVCMMGRRCAGLVASVSCFMLGRISGAISSIGVVESRIGSDLGNFETSAHLFLCCPFASHLWTWLGELLHRSIDTSTVFSTLSCIPTRGSSQVRDLFISGILHMFHTIWLVRNYMRFNGSKISLLTDKEKISAIVTMSGHASNGHCLPTSFDINLFDKFPISPSFWKFKDIENIIWKPPIHPYINVNTDGSLRNLSAACGGIFRDQTGAFMGGFSTNLGDYSVFEAEIMGFIIAIEMEVTHHCRYIWIEGDLTSALLAFSHPSLIPIRWRNCWHNCLSHSIQVLSSHIFHEGNGCAKKLATHGHTVLDTGLVGVFARLCSVLKTYYCSPCELSLIVETIHLYKSRSFNFRRPIYSYCGFIVIRLNRMAWMFTGFCGYPEIGRRRDSWNFIRGLARKINLPWCLMGDFNDILHADEKKGRATRPNWLIRGFREATQVAGLIDVHMEGYPFTWFKSLGTVCAVKEKLDRVMATNSWMQLFPNAKLENLVAPSSDHFPILLDRTLVARSHRIERSFKFENAWRGLRME</sequence>
<dbReference type="InterPro" id="IPR036397">
    <property type="entry name" value="RNaseH_sf"/>
</dbReference>
<keyword evidence="5" id="KW-1185">Reference proteome</keyword>
<dbReference type="InterPro" id="IPR053151">
    <property type="entry name" value="RNase_H-like"/>
</dbReference>
<dbReference type="PANTHER" id="PTHR47723:SF23">
    <property type="entry name" value="REVERSE TRANSCRIPTASE-LIKE PROTEIN"/>
    <property type="match status" value="1"/>
</dbReference>
<dbReference type="SUPFAM" id="SSF53098">
    <property type="entry name" value="Ribonuclease H-like"/>
    <property type="match status" value="1"/>
</dbReference>
<evidence type="ECO:0000313" key="4">
    <source>
        <dbReference type="EnsemblPlants" id="KEH19909"/>
    </source>
</evidence>
<keyword evidence="3" id="KW-0255">Endonuclease</keyword>
<dbReference type="GO" id="GO:0003676">
    <property type="term" value="F:nucleic acid binding"/>
    <property type="evidence" value="ECO:0007669"/>
    <property type="project" value="InterPro"/>
</dbReference>
<dbReference type="PANTHER" id="PTHR47723">
    <property type="entry name" value="OS05G0353850 PROTEIN"/>
    <property type="match status" value="1"/>
</dbReference>
<protein>
    <submittedName>
        <fullName evidence="3">Endonuclease/exonuclease/phosphatase family protein</fullName>
    </submittedName>
</protein>
<evidence type="ECO:0000259" key="2">
    <source>
        <dbReference type="Pfam" id="PF13456"/>
    </source>
</evidence>
<dbReference type="InterPro" id="IPR002156">
    <property type="entry name" value="RNaseH_domain"/>
</dbReference>
<dbReference type="InterPro" id="IPR005135">
    <property type="entry name" value="Endo/exonuclease/phosphatase"/>
</dbReference>
<organism evidence="3 5">
    <name type="scientific">Medicago truncatula</name>
    <name type="common">Barrel medic</name>
    <name type="synonym">Medicago tribuloides</name>
    <dbReference type="NCBI Taxonomy" id="3880"/>
    <lineage>
        <taxon>Eukaryota</taxon>
        <taxon>Viridiplantae</taxon>
        <taxon>Streptophyta</taxon>
        <taxon>Embryophyta</taxon>
        <taxon>Tracheophyta</taxon>
        <taxon>Spermatophyta</taxon>
        <taxon>Magnoliopsida</taxon>
        <taxon>eudicotyledons</taxon>
        <taxon>Gunneridae</taxon>
        <taxon>Pentapetalae</taxon>
        <taxon>rosids</taxon>
        <taxon>fabids</taxon>
        <taxon>Fabales</taxon>
        <taxon>Fabaceae</taxon>
        <taxon>Papilionoideae</taxon>
        <taxon>50 kb inversion clade</taxon>
        <taxon>NPAAA clade</taxon>
        <taxon>Hologalegina</taxon>
        <taxon>IRL clade</taxon>
        <taxon>Trifolieae</taxon>
        <taxon>Medicago</taxon>
    </lineage>
</organism>
<gene>
    <name evidence="3" type="ordered locus">MTR_8g470880</name>
</gene>
<dbReference type="Proteomes" id="UP000002051">
    <property type="component" value="Chromosome 8"/>
</dbReference>
<dbReference type="EMBL" id="CM001224">
    <property type="protein sequence ID" value="KEH19909.1"/>
    <property type="molecule type" value="Genomic_DNA"/>
</dbReference>
<keyword evidence="3" id="KW-0540">Nuclease</keyword>
<name>A0A072TQZ6_MEDTR</name>
<dbReference type="AlphaFoldDB" id="A0A072TQZ6"/>
<feature type="domain" description="RNase H type-1" evidence="2">
    <location>
        <begin position="191"/>
        <end position="306"/>
    </location>
</feature>
<dbReference type="EnsemblPlants" id="KEH19909">
    <property type="protein sequence ID" value="KEH19909"/>
    <property type="gene ID" value="MTR_8g470880"/>
</dbReference>
<dbReference type="Pfam" id="PF03372">
    <property type="entry name" value="Exo_endo_phos"/>
    <property type="match status" value="1"/>
</dbReference>
<dbReference type="SUPFAM" id="SSF56219">
    <property type="entry name" value="DNase I-like"/>
    <property type="match status" value="1"/>
</dbReference>
<dbReference type="InterPro" id="IPR044730">
    <property type="entry name" value="RNase_H-like_dom_plant"/>
</dbReference>
<dbReference type="PaxDb" id="3880-AES70043"/>
<dbReference type="Gene3D" id="3.60.10.10">
    <property type="entry name" value="Endonuclease/exonuclease/phosphatase"/>
    <property type="match status" value="1"/>
</dbReference>